<accession>A0A6P0UDS9</accession>
<dbReference type="InterPro" id="IPR050553">
    <property type="entry name" value="Thioredoxin_ResA/DsbE_sf"/>
</dbReference>
<dbReference type="GO" id="GO:0017004">
    <property type="term" value="P:cytochrome complex assembly"/>
    <property type="evidence" value="ECO:0007669"/>
    <property type="project" value="UniProtKB-KW"/>
</dbReference>
<proteinExistence type="predicted"/>
<comment type="subcellular location">
    <subcellularLocation>
        <location evidence="1">Cell envelope</location>
    </subcellularLocation>
</comment>
<dbReference type="Proteomes" id="UP000468443">
    <property type="component" value="Unassembled WGS sequence"/>
</dbReference>
<evidence type="ECO:0000256" key="2">
    <source>
        <dbReference type="ARBA" id="ARBA00022748"/>
    </source>
</evidence>
<dbReference type="GO" id="GO:0016491">
    <property type="term" value="F:oxidoreductase activity"/>
    <property type="evidence" value="ECO:0007669"/>
    <property type="project" value="InterPro"/>
</dbReference>
<dbReference type="PANTHER" id="PTHR42852">
    <property type="entry name" value="THIOL:DISULFIDE INTERCHANGE PROTEIN DSBE"/>
    <property type="match status" value="1"/>
</dbReference>
<reference evidence="6 7" key="1">
    <citation type="submission" date="2020-01" db="EMBL/GenBank/DDBJ databases">
        <title>Muriicola jejuensis KCTC 22299.</title>
        <authorList>
            <person name="Wang G."/>
        </authorList>
    </citation>
    <scope>NUCLEOTIDE SEQUENCE [LARGE SCALE GENOMIC DNA]</scope>
    <source>
        <strain evidence="6 7">KCTC 22299</strain>
    </source>
</reference>
<keyword evidence="3" id="KW-1015">Disulfide bond</keyword>
<protein>
    <submittedName>
        <fullName evidence="6">Redoxin domain-containing protein</fullName>
    </submittedName>
</protein>
<gene>
    <name evidence="6" type="ORF">GWK09_12545</name>
</gene>
<keyword evidence="2" id="KW-0201">Cytochrome c-type biogenesis</keyword>
<dbReference type="Pfam" id="PF00578">
    <property type="entry name" value="AhpC-TSA"/>
    <property type="match status" value="1"/>
</dbReference>
<name>A0A6P0UDS9_9FLAO</name>
<evidence type="ECO:0000256" key="4">
    <source>
        <dbReference type="ARBA" id="ARBA00023284"/>
    </source>
</evidence>
<evidence type="ECO:0000256" key="3">
    <source>
        <dbReference type="ARBA" id="ARBA00023157"/>
    </source>
</evidence>
<dbReference type="Gene3D" id="3.40.30.10">
    <property type="entry name" value="Glutaredoxin"/>
    <property type="match status" value="1"/>
</dbReference>
<dbReference type="InterPro" id="IPR000866">
    <property type="entry name" value="AhpC/TSA"/>
</dbReference>
<dbReference type="RefSeq" id="WP_163693809.1">
    <property type="nucleotide sequence ID" value="NZ_FXTW01000003.1"/>
</dbReference>
<keyword evidence="7" id="KW-1185">Reference proteome</keyword>
<comment type="caution">
    <text evidence="6">The sequence shown here is derived from an EMBL/GenBank/DDBJ whole genome shotgun (WGS) entry which is preliminary data.</text>
</comment>
<dbReference type="InterPro" id="IPR036249">
    <property type="entry name" value="Thioredoxin-like_sf"/>
</dbReference>
<dbReference type="InterPro" id="IPR013766">
    <property type="entry name" value="Thioredoxin_domain"/>
</dbReference>
<dbReference type="PROSITE" id="PS51352">
    <property type="entry name" value="THIOREDOXIN_2"/>
    <property type="match status" value="1"/>
</dbReference>
<dbReference type="AlphaFoldDB" id="A0A6P0UDS9"/>
<dbReference type="Pfam" id="PF14289">
    <property type="entry name" value="DUF4369"/>
    <property type="match status" value="1"/>
</dbReference>
<evidence type="ECO:0000313" key="6">
    <source>
        <dbReference type="EMBL" id="NER11355.1"/>
    </source>
</evidence>
<feature type="domain" description="Thioredoxin" evidence="5">
    <location>
        <begin position="232"/>
        <end position="369"/>
    </location>
</feature>
<dbReference type="CDD" id="cd02966">
    <property type="entry name" value="TlpA_like_family"/>
    <property type="match status" value="1"/>
</dbReference>
<evidence type="ECO:0000259" key="5">
    <source>
        <dbReference type="PROSITE" id="PS51352"/>
    </source>
</evidence>
<evidence type="ECO:0000313" key="7">
    <source>
        <dbReference type="Proteomes" id="UP000468443"/>
    </source>
</evidence>
<sequence>MKTIYFSLFLSLILWSCNSKKDGYNIEGSVEGEETDGTELTLRKYGDNNQLITVDSATVKGGKFVFEGGTTESPELHYIFFGRGQENIPIILENGDIEVSAKRDSLGFAKIGGTLQNDLFYDFLKGSRVLSRKASSMNQDMRRAQANRDTVTMNSLREEYFELMEEAKGYELDYVKNNPNAVVSALIIYRILTTKAKPITEVQALYDALSPEIKSSSTGLKIKETLDKETSTSIGARAPNFSAPSPEGEELALNDVLGKVTIVDFWAAWCKPCRAENPNVVRVYNKYKDKGLSILGVSLDRNENDWKKAIEDDGLTWHHVSNVQYFDEIAKLYNVDAIPATFILDENGIIVAKDLRGASLEQKIGEMLQ</sequence>
<dbReference type="GO" id="GO:0016209">
    <property type="term" value="F:antioxidant activity"/>
    <property type="evidence" value="ECO:0007669"/>
    <property type="project" value="InterPro"/>
</dbReference>
<organism evidence="6 7">
    <name type="scientific">Muriicola jejuensis</name>
    <dbReference type="NCBI Taxonomy" id="504488"/>
    <lineage>
        <taxon>Bacteria</taxon>
        <taxon>Pseudomonadati</taxon>
        <taxon>Bacteroidota</taxon>
        <taxon>Flavobacteriia</taxon>
        <taxon>Flavobacteriales</taxon>
        <taxon>Flavobacteriaceae</taxon>
        <taxon>Muriicola</taxon>
    </lineage>
</organism>
<dbReference type="InterPro" id="IPR025380">
    <property type="entry name" value="DUF4369"/>
</dbReference>
<dbReference type="EMBL" id="JAABOP010000004">
    <property type="protein sequence ID" value="NER11355.1"/>
    <property type="molecule type" value="Genomic_DNA"/>
</dbReference>
<dbReference type="PANTHER" id="PTHR42852:SF6">
    <property type="entry name" value="THIOL:DISULFIDE INTERCHANGE PROTEIN DSBE"/>
    <property type="match status" value="1"/>
</dbReference>
<keyword evidence="4" id="KW-0676">Redox-active center</keyword>
<dbReference type="GO" id="GO:0030313">
    <property type="term" value="C:cell envelope"/>
    <property type="evidence" value="ECO:0007669"/>
    <property type="project" value="UniProtKB-SubCell"/>
</dbReference>
<dbReference type="SUPFAM" id="SSF52833">
    <property type="entry name" value="Thioredoxin-like"/>
    <property type="match status" value="1"/>
</dbReference>
<evidence type="ECO:0000256" key="1">
    <source>
        <dbReference type="ARBA" id="ARBA00004196"/>
    </source>
</evidence>